<dbReference type="Pfam" id="PF03372">
    <property type="entry name" value="Exo_endo_phos"/>
    <property type="match status" value="1"/>
</dbReference>
<keyword evidence="2" id="KW-0378">Hydrolase</keyword>
<gene>
    <name evidence="2" type="ORF">GZA08_08450</name>
</gene>
<dbReference type="Gene3D" id="3.60.10.10">
    <property type="entry name" value="Endonuclease/exonuclease/phosphatase"/>
    <property type="match status" value="1"/>
</dbReference>
<dbReference type="Proteomes" id="UP000474757">
    <property type="component" value="Unassembled WGS sequence"/>
</dbReference>
<dbReference type="RefSeq" id="WP_163892119.1">
    <property type="nucleotide sequence ID" value="NZ_JAAFYS010000002.1"/>
</dbReference>
<dbReference type="GO" id="GO:0004519">
    <property type="term" value="F:endonuclease activity"/>
    <property type="evidence" value="ECO:0007669"/>
    <property type="project" value="UniProtKB-KW"/>
</dbReference>
<dbReference type="AlphaFoldDB" id="A0A6B2K392"/>
<dbReference type="SUPFAM" id="SSF56219">
    <property type="entry name" value="DNase I-like"/>
    <property type="match status" value="1"/>
</dbReference>
<keyword evidence="3" id="KW-1185">Reference proteome</keyword>
<dbReference type="InterPro" id="IPR005135">
    <property type="entry name" value="Endo/exonuclease/phosphatase"/>
</dbReference>
<proteinExistence type="predicted"/>
<evidence type="ECO:0000313" key="2">
    <source>
        <dbReference type="EMBL" id="NDV00996.1"/>
    </source>
</evidence>
<dbReference type="InterPro" id="IPR036691">
    <property type="entry name" value="Endo/exonu/phosph_ase_sf"/>
</dbReference>
<keyword evidence="2" id="KW-0540">Nuclease</keyword>
<comment type="caution">
    <text evidence="2">The sequence shown here is derived from an EMBL/GenBank/DDBJ whole genome shotgun (WGS) entry which is preliminary data.</text>
</comment>
<dbReference type="EMBL" id="JAAGAB010000002">
    <property type="protein sequence ID" value="NDV00996.1"/>
    <property type="molecule type" value="Genomic_DNA"/>
</dbReference>
<reference evidence="2 3" key="1">
    <citation type="submission" date="2020-02" db="EMBL/GenBank/DDBJ databases">
        <title>Pseudoroseicyclus tamarix, sp. nov., isolated from offshore sediment of a Tamarix chinensis forest.</title>
        <authorList>
            <person name="Gai Y."/>
        </authorList>
    </citation>
    <scope>NUCLEOTIDE SEQUENCE [LARGE SCALE GENOMIC DNA]</scope>
    <source>
        <strain evidence="2 3">CLL3-39</strain>
    </source>
</reference>
<name>A0A6B2K392_9RHOB</name>
<protein>
    <submittedName>
        <fullName evidence="2">Endonuclease</fullName>
    </submittedName>
</protein>
<accession>A0A6B2K392</accession>
<evidence type="ECO:0000259" key="1">
    <source>
        <dbReference type="Pfam" id="PF03372"/>
    </source>
</evidence>
<evidence type="ECO:0000313" key="3">
    <source>
        <dbReference type="Proteomes" id="UP000474757"/>
    </source>
</evidence>
<organism evidence="2 3">
    <name type="scientific">Pseudoroseicyclus tamaricis</name>
    <dbReference type="NCBI Taxonomy" id="2705421"/>
    <lineage>
        <taxon>Bacteria</taxon>
        <taxon>Pseudomonadati</taxon>
        <taxon>Pseudomonadota</taxon>
        <taxon>Alphaproteobacteria</taxon>
        <taxon>Rhodobacterales</taxon>
        <taxon>Paracoccaceae</taxon>
        <taxon>Pseudoroseicyclus</taxon>
    </lineage>
</organism>
<keyword evidence="2" id="KW-0255">Endonuclease</keyword>
<feature type="domain" description="Endonuclease/exonuclease/phosphatase" evidence="1">
    <location>
        <begin position="4"/>
        <end position="316"/>
    </location>
</feature>
<sequence length="323" mass="34701">MRIATYNVEWFDALFDDDGELRGDAEWSGRYGVRRQEQVAALGHVFRALDADAVLVIEAPDISRHRRGAAALERFAAHAGLRAREALSGFSSDTQQEIMLLHDPDVLSAVHAPSELGAPRFDGIWGIDIDLDGVPEPVHFSKPPLEAVLEGRGRRIRLIGVHAKSKAPHSAGEAAAAMRAAIESRRKQLAQCLWLRARVTAHLEAGESVIVAGDINDGPGLDTFEALFGRSGVEILLGAGGPHPLFDPHAAGLIPAATARFRLKEGGHLDALLDYILVSQDLAASGPRWRVWSPHADPALGADPVLAEALVTASDHFPVTLDL</sequence>